<accession>A0ABP3KA11</accession>
<evidence type="ECO:0008006" key="4">
    <source>
        <dbReference type="Google" id="ProtNLM"/>
    </source>
</evidence>
<protein>
    <recommendedName>
        <fullName evidence="4">Hydrogenase expression protein HypF</fullName>
    </recommendedName>
</protein>
<proteinExistence type="predicted"/>
<feature type="compositionally biased region" description="Low complexity" evidence="1">
    <location>
        <begin position="78"/>
        <end position="106"/>
    </location>
</feature>
<organism evidence="2 3">
    <name type="scientific">Streptomyces stramineus</name>
    <dbReference type="NCBI Taxonomy" id="173861"/>
    <lineage>
        <taxon>Bacteria</taxon>
        <taxon>Bacillati</taxon>
        <taxon>Actinomycetota</taxon>
        <taxon>Actinomycetes</taxon>
        <taxon>Kitasatosporales</taxon>
        <taxon>Streptomycetaceae</taxon>
        <taxon>Streptomyces</taxon>
    </lineage>
</organism>
<feature type="compositionally biased region" description="Basic and acidic residues" evidence="1">
    <location>
        <begin position="1"/>
        <end position="11"/>
    </location>
</feature>
<dbReference type="EMBL" id="BAAAHB010000047">
    <property type="protein sequence ID" value="GAA0474632.1"/>
    <property type="molecule type" value="Genomic_DNA"/>
</dbReference>
<evidence type="ECO:0000256" key="1">
    <source>
        <dbReference type="SAM" id="MobiDB-lite"/>
    </source>
</evidence>
<feature type="compositionally biased region" description="Basic and acidic residues" evidence="1">
    <location>
        <begin position="118"/>
        <end position="151"/>
    </location>
</feature>
<sequence length="458" mass="45898">MPTDETREAAGRARTGPRHAAPRKPLLHRLHMPAGKAVALAAMPSAVLMGMGLTPQLALAKPPLPEPFEGQCATAPDESPSPGASPSAGAGKESGKSPAPGPSKSAGDGKGGPAAPEPPKDPVDPERPKGAAKDAAEKAREAAEKAREAIDKLIPPGTLPSPEPDGKKPGPAGESSPAPSASKATDPLDPLGLGDKLKDILTGGDGTGAKPPAAPSPSPSASGATRKPAPAPGGTPSGKATPEDGKATPRGKAGAEPSAKPSGGTPTRKADSGASPSASSSASPSPSASASPGPGGLPPCPKGAAADGNDGHAFPHQPWYLEAGKLTLTGLTYRGVQEITMVNNEKKRVLKFTADALAIQDLHQIVNKGGKQYHVAGAGTQSTVGGGEITMYTEELKGKLLGLIPSTQSPTSLPPLIPGVKLPIPIFFTDVKIRQAGQFGGTLHIPNLRQTITDGTYP</sequence>
<feature type="compositionally biased region" description="Low complexity" evidence="1">
    <location>
        <begin position="272"/>
        <end position="292"/>
    </location>
</feature>
<gene>
    <name evidence="2" type="ORF">GCM10009544_40800</name>
</gene>
<dbReference type="PRINTS" id="PR01217">
    <property type="entry name" value="PRICHEXTENSN"/>
</dbReference>
<comment type="caution">
    <text evidence="2">The sequence shown here is derived from an EMBL/GenBank/DDBJ whole genome shotgun (WGS) entry which is preliminary data.</text>
</comment>
<feature type="region of interest" description="Disordered" evidence="1">
    <location>
        <begin position="1"/>
        <end position="29"/>
    </location>
</feature>
<evidence type="ECO:0000313" key="2">
    <source>
        <dbReference type="EMBL" id="GAA0474632.1"/>
    </source>
</evidence>
<dbReference type="Proteomes" id="UP001499895">
    <property type="component" value="Unassembled WGS sequence"/>
</dbReference>
<keyword evidence="3" id="KW-1185">Reference proteome</keyword>
<name>A0ABP3KA11_9ACTN</name>
<feature type="region of interest" description="Disordered" evidence="1">
    <location>
        <begin position="58"/>
        <end position="311"/>
    </location>
</feature>
<reference evidence="3" key="1">
    <citation type="journal article" date="2019" name="Int. J. Syst. Evol. Microbiol.">
        <title>The Global Catalogue of Microorganisms (GCM) 10K type strain sequencing project: providing services to taxonomists for standard genome sequencing and annotation.</title>
        <authorList>
            <consortium name="The Broad Institute Genomics Platform"/>
            <consortium name="The Broad Institute Genome Sequencing Center for Infectious Disease"/>
            <person name="Wu L."/>
            <person name="Ma J."/>
        </authorList>
    </citation>
    <scope>NUCLEOTIDE SEQUENCE [LARGE SCALE GENOMIC DNA]</scope>
    <source>
        <strain evidence="3">JCM 10649</strain>
    </source>
</reference>
<evidence type="ECO:0000313" key="3">
    <source>
        <dbReference type="Proteomes" id="UP001499895"/>
    </source>
</evidence>
<dbReference type="RefSeq" id="WP_344092752.1">
    <property type="nucleotide sequence ID" value="NZ_BAAAHB010000047.1"/>
</dbReference>
<feature type="compositionally biased region" description="Basic residues" evidence="1">
    <location>
        <begin position="15"/>
        <end position="29"/>
    </location>
</feature>
<feature type="compositionally biased region" description="Low complexity" evidence="1">
    <location>
        <begin position="169"/>
        <end position="194"/>
    </location>
</feature>